<reference evidence="1 2" key="1">
    <citation type="submission" date="2024-02" db="EMBL/GenBank/DDBJ databases">
        <title>Discinaceae phylogenomics.</title>
        <authorList>
            <person name="Dirks A.C."/>
            <person name="James T.Y."/>
        </authorList>
    </citation>
    <scope>NUCLEOTIDE SEQUENCE [LARGE SCALE GENOMIC DNA]</scope>
    <source>
        <strain evidence="1 2">ACD0624</strain>
    </source>
</reference>
<proteinExistence type="predicted"/>
<comment type="caution">
    <text evidence="1">The sequence shown here is derived from an EMBL/GenBank/DDBJ whole genome shotgun (WGS) entry which is preliminary data.</text>
</comment>
<keyword evidence="2" id="KW-1185">Reference proteome</keyword>
<protein>
    <submittedName>
        <fullName evidence="1">Uncharacterized protein</fullName>
    </submittedName>
</protein>
<dbReference type="EMBL" id="JBBBZM010000015">
    <property type="protein sequence ID" value="KAL0638993.1"/>
    <property type="molecule type" value="Genomic_DNA"/>
</dbReference>
<dbReference type="Proteomes" id="UP001447188">
    <property type="component" value="Unassembled WGS sequence"/>
</dbReference>
<evidence type="ECO:0000313" key="1">
    <source>
        <dbReference type="EMBL" id="KAL0638993.1"/>
    </source>
</evidence>
<name>A0ABR3GT50_9PEZI</name>
<accession>A0ABR3GT50</accession>
<sequence>MTIFYVYVNGTYSVQSTVIIDRVLLTIDSRYVADELFRKLPTVETRKGVKYFRTLTRKSPQFWSFDTTDGPADPAKLIMDALYTHESLSEFRLNVMPKILGSMYDRTVSWPIIPIVPGPDWLDNGVYFIRDKRRPDRYWNFVQPSVYVSDTKMSKFKISTVEFAEEEEESKVLIRSDLIRIRPLQAQGGCYLDVGQNGNNVLSVSLLAGEWTFGEFLGGFKEGGDNGAIEVTWGDDGDHWELC</sequence>
<gene>
    <name evidence="1" type="ORF">Q9L58_001873</name>
</gene>
<evidence type="ECO:0000313" key="2">
    <source>
        <dbReference type="Proteomes" id="UP001447188"/>
    </source>
</evidence>
<organism evidence="1 2">
    <name type="scientific">Discina gigas</name>
    <dbReference type="NCBI Taxonomy" id="1032678"/>
    <lineage>
        <taxon>Eukaryota</taxon>
        <taxon>Fungi</taxon>
        <taxon>Dikarya</taxon>
        <taxon>Ascomycota</taxon>
        <taxon>Pezizomycotina</taxon>
        <taxon>Pezizomycetes</taxon>
        <taxon>Pezizales</taxon>
        <taxon>Discinaceae</taxon>
        <taxon>Discina</taxon>
    </lineage>
</organism>